<accession>A0A923RU10</accession>
<dbReference type="PROSITE" id="PS50943">
    <property type="entry name" value="HTH_CROC1"/>
    <property type="match status" value="1"/>
</dbReference>
<proteinExistence type="predicted"/>
<protein>
    <submittedName>
        <fullName evidence="2">Helix-turn-helix transcriptional regulator</fullName>
    </submittedName>
</protein>
<feature type="domain" description="HTH cro/C1-type" evidence="1">
    <location>
        <begin position="8"/>
        <end position="62"/>
    </location>
</feature>
<dbReference type="SUPFAM" id="SSF47413">
    <property type="entry name" value="lambda repressor-like DNA-binding domains"/>
    <property type="match status" value="1"/>
</dbReference>
<gene>
    <name evidence="2" type="ORF">H8S17_00760</name>
</gene>
<dbReference type="CDD" id="cd00093">
    <property type="entry name" value="HTH_XRE"/>
    <property type="match status" value="1"/>
</dbReference>
<evidence type="ECO:0000313" key="2">
    <source>
        <dbReference type="EMBL" id="MBC5712749.1"/>
    </source>
</evidence>
<evidence type="ECO:0000259" key="1">
    <source>
        <dbReference type="PROSITE" id="PS50943"/>
    </source>
</evidence>
<organism evidence="2 3">
    <name type="scientific">Roseburia zhanii</name>
    <dbReference type="NCBI Taxonomy" id="2763064"/>
    <lineage>
        <taxon>Bacteria</taxon>
        <taxon>Bacillati</taxon>
        <taxon>Bacillota</taxon>
        <taxon>Clostridia</taxon>
        <taxon>Lachnospirales</taxon>
        <taxon>Lachnospiraceae</taxon>
        <taxon>Roseburia</taxon>
    </lineage>
</organism>
<dbReference type="GO" id="GO:0003677">
    <property type="term" value="F:DNA binding"/>
    <property type="evidence" value="ECO:0007669"/>
    <property type="project" value="InterPro"/>
</dbReference>
<reference evidence="2" key="1">
    <citation type="submission" date="2020-08" db="EMBL/GenBank/DDBJ databases">
        <title>Genome public.</title>
        <authorList>
            <person name="Liu C."/>
            <person name="Sun Q."/>
        </authorList>
    </citation>
    <scope>NUCLEOTIDE SEQUENCE</scope>
    <source>
        <strain evidence="2">BX1005</strain>
    </source>
</reference>
<dbReference type="RefSeq" id="WP_186865823.1">
    <property type="nucleotide sequence ID" value="NZ_JACOPH010000001.1"/>
</dbReference>
<dbReference type="EMBL" id="JACOPH010000001">
    <property type="protein sequence ID" value="MBC5712749.1"/>
    <property type="molecule type" value="Genomic_DNA"/>
</dbReference>
<keyword evidence="3" id="KW-1185">Reference proteome</keyword>
<dbReference type="InterPro" id="IPR001387">
    <property type="entry name" value="Cro/C1-type_HTH"/>
</dbReference>
<evidence type="ECO:0000313" key="3">
    <source>
        <dbReference type="Proteomes" id="UP000606720"/>
    </source>
</evidence>
<dbReference type="Pfam" id="PF13443">
    <property type="entry name" value="HTH_26"/>
    <property type="match status" value="1"/>
</dbReference>
<name>A0A923RU10_9FIRM</name>
<dbReference type="InterPro" id="IPR010982">
    <property type="entry name" value="Lambda_DNA-bd_dom_sf"/>
</dbReference>
<dbReference type="Proteomes" id="UP000606720">
    <property type="component" value="Unassembled WGS sequence"/>
</dbReference>
<dbReference type="AlphaFoldDB" id="A0A923RU10"/>
<sequence length="64" mass="6913">MEINTKKLQIAMARKCMNPSDLAVAIGCTSTSIQQILRGARGVQMKKLGLISKALEVDPAELID</sequence>
<dbReference type="SMART" id="SM00530">
    <property type="entry name" value="HTH_XRE"/>
    <property type="match status" value="1"/>
</dbReference>
<dbReference type="Gene3D" id="1.10.260.40">
    <property type="entry name" value="lambda repressor-like DNA-binding domains"/>
    <property type="match status" value="1"/>
</dbReference>
<comment type="caution">
    <text evidence="2">The sequence shown here is derived from an EMBL/GenBank/DDBJ whole genome shotgun (WGS) entry which is preliminary data.</text>
</comment>